<dbReference type="PROSITE" id="PS51257">
    <property type="entry name" value="PROKAR_LIPOPROTEIN"/>
    <property type="match status" value="1"/>
</dbReference>
<evidence type="ECO:0000313" key="2">
    <source>
        <dbReference type="Proteomes" id="UP000325440"/>
    </source>
</evidence>
<keyword evidence="2" id="KW-1185">Reference proteome</keyword>
<organism evidence="1 2">
    <name type="scientific">Cinara cedri</name>
    <dbReference type="NCBI Taxonomy" id="506608"/>
    <lineage>
        <taxon>Eukaryota</taxon>
        <taxon>Metazoa</taxon>
        <taxon>Ecdysozoa</taxon>
        <taxon>Arthropoda</taxon>
        <taxon>Hexapoda</taxon>
        <taxon>Insecta</taxon>
        <taxon>Pterygota</taxon>
        <taxon>Neoptera</taxon>
        <taxon>Paraneoptera</taxon>
        <taxon>Hemiptera</taxon>
        <taxon>Sternorrhyncha</taxon>
        <taxon>Aphidomorpha</taxon>
        <taxon>Aphidoidea</taxon>
        <taxon>Aphididae</taxon>
        <taxon>Lachninae</taxon>
        <taxon>Cinara</taxon>
    </lineage>
</organism>
<proteinExistence type="predicted"/>
<evidence type="ECO:0000313" key="1">
    <source>
        <dbReference type="EMBL" id="VVC36878.1"/>
    </source>
</evidence>
<dbReference type="EMBL" id="CABPRJ010001438">
    <property type="protein sequence ID" value="VVC36878.1"/>
    <property type="molecule type" value="Genomic_DNA"/>
</dbReference>
<gene>
    <name evidence="1" type="ORF">CINCED_3A005266</name>
</gene>
<sequence>MSHFGNRTLTVTFKPKAYGHTSHYMLLYGCSEPGSPEPSGIVKKWIHQVMIKIHTYIPTHENQDQIYYMLSLMMHLY</sequence>
<protein>
    <submittedName>
        <fullName evidence="1">Uncharacterized protein</fullName>
    </submittedName>
</protein>
<accession>A0A5E4N039</accession>
<dbReference type="Proteomes" id="UP000325440">
    <property type="component" value="Unassembled WGS sequence"/>
</dbReference>
<dbReference type="AlphaFoldDB" id="A0A5E4N039"/>
<reference evidence="1 2" key="1">
    <citation type="submission" date="2019-08" db="EMBL/GenBank/DDBJ databases">
        <authorList>
            <person name="Alioto T."/>
            <person name="Alioto T."/>
            <person name="Gomez Garrido J."/>
        </authorList>
    </citation>
    <scope>NUCLEOTIDE SEQUENCE [LARGE SCALE GENOMIC DNA]</scope>
</reference>
<name>A0A5E4N039_9HEMI</name>